<evidence type="ECO:0000256" key="2">
    <source>
        <dbReference type="ARBA" id="ARBA00022801"/>
    </source>
</evidence>
<dbReference type="Pfam" id="PF01476">
    <property type="entry name" value="LysM"/>
    <property type="match status" value="1"/>
</dbReference>
<dbReference type="SUPFAM" id="SSF54106">
    <property type="entry name" value="LysM domain"/>
    <property type="match status" value="1"/>
</dbReference>
<comment type="caution">
    <text evidence="6">The sequence shown here is derived from an EMBL/GenBank/DDBJ whole genome shotgun (WGS) entry which is preliminary data.</text>
</comment>
<feature type="region of interest" description="Disordered" evidence="4">
    <location>
        <begin position="182"/>
        <end position="202"/>
    </location>
</feature>
<dbReference type="eggNOG" id="COG1388">
    <property type="taxonomic scope" value="Bacteria"/>
</dbReference>
<proteinExistence type="inferred from homology"/>
<evidence type="ECO:0000256" key="3">
    <source>
        <dbReference type="ARBA" id="ARBA00023295"/>
    </source>
</evidence>
<dbReference type="SMART" id="SM00641">
    <property type="entry name" value="Glyco_25"/>
    <property type="match status" value="1"/>
</dbReference>
<dbReference type="InterPro" id="IPR018392">
    <property type="entry name" value="LysM"/>
</dbReference>
<accession>A0A0A0NQQ0</accession>
<dbReference type="AlphaFoldDB" id="A0A0A0NQQ0"/>
<dbReference type="Proteomes" id="UP000281594">
    <property type="component" value="Unassembled WGS sequence"/>
</dbReference>
<evidence type="ECO:0000256" key="4">
    <source>
        <dbReference type="SAM" id="MobiDB-lite"/>
    </source>
</evidence>
<dbReference type="GO" id="GO:0003796">
    <property type="term" value="F:lysozyme activity"/>
    <property type="evidence" value="ECO:0007669"/>
    <property type="project" value="InterPro"/>
</dbReference>
<dbReference type="RefSeq" id="WP_020870267.1">
    <property type="nucleotide sequence ID" value="NC_022785.1"/>
</dbReference>
<dbReference type="PROSITE" id="PS51904">
    <property type="entry name" value="GLYCOSYL_HYDROL_F25_2"/>
    <property type="match status" value="1"/>
</dbReference>
<keyword evidence="2" id="KW-0378">Hydrolase</keyword>
<dbReference type="SMART" id="SM00257">
    <property type="entry name" value="LysM"/>
    <property type="match status" value="1"/>
</dbReference>
<gene>
    <name evidence="6" type="ORF">D3C57_116930</name>
</gene>
<dbReference type="GO" id="GO:0016998">
    <property type="term" value="P:cell wall macromolecule catabolic process"/>
    <property type="evidence" value="ECO:0007669"/>
    <property type="project" value="InterPro"/>
</dbReference>
<dbReference type="EMBL" id="QYCY01000001">
    <property type="protein sequence ID" value="RLV80089.1"/>
    <property type="molecule type" value="Genomic_DNA"/>
</dbReference>
<evidence type="ECO:0000259" key="5">
    <source>
        <dbReference type="PROSITE" id="PS51782"/>
    </source>
</evidence>
<dbReference type="KEGG" id="src:M271_26705"/>
<dbReference type="CDD" id="cd00118">
    <property type="entry name" value="LysM"/>
    <property type="match status" value="1"/>
</dbReference>
<reference evidence="6 7" key="1">
    <citation type="journal article" date="2018" name="J. Biol. Chem.">
        <title>Discovery of the actinoplanic acid pathway in Streptomyces rapamycinicus reveals a genetically conserved synergism with rapamycin.</title>
        <authorList>
            <person name="Mrak P."/>
            <person name="Krastel P."/>
            <person name="Pivk Lukancic P."/>
            <person name="Tao J."/>
            <person name="Pistorius D."/>
            <person name="Moore C.M."/>
        </authorList>
    </citation>
    <scope>NUCLEOTIDE SEQUENCE [LARGE SCALE GENOMIC DNA]</scope>
    <source>
        <strain evidence="6 7">NRRL 5491</strain>
    </source>
</reference>
<comment type="similarity">
    <text evidence="1">Belongs to the glycosyl hydrolase 25 family.</text>
</comment>
<dbReference type="GO" id="GO:0016052">
    <property type="term" value="P:carbohydrate catabolic process"/>
    <property type="evidence" value="ECO:0007669"/>
    <property type="project" value="TreeGrafter"/>
</dbReference>
<dbReference type="eggNOG" id="COG3757">
    <property type="taxonomic scope" value="Bacteria"/>
</dbReference>
<sequence>MTVKGIDVSSYQSATFSTSGLDFVFVKATEGTSYVNPKMRDQVAHARAAGLVVGSYHFLRPGSMTAQAAYFVEKCASVEGDPLFADWEDPGVSCADKDRFLAEVKRLRGKTHRVGLYCNLDYWTRRDTTSNAGDALWIADYVTAGKPRISAAWTFHQHADRPLDTNVGKFANRAALRAWATKSSSGSTGGSTSSSGSKTTTYKVKSGDTLSGIATKFGTTVAKLSKANGISNPNRIYAGQTLNIVK</sequence>
<dbReference type="GO" id="GO:0009253">
    <property type="term" value="P:peptidoglycan catabolic process"/>
    <property type="evidence" value="ECO:0007669"/>
    <property type="project" value="InterPro"/>
</dbReference>
<dbReference type="Gene3D" id="3.10.350.10">
    <property type="entry name" value="LysM domain"/>
    <property type="match status" value="1"/>
</dbReference>
<evidence type="ECO:0000256" key="1">
    <source>
        <dbReference type="ARBA" id="ARBA00010646"/>
    </source>
</evidence>
<evidence type="ECO:0000313" key="6">
    <source>
        <dbReference type="EMBL" id="RLV80089.1"/>
    </source>
</evidence>
<dbReference type="PANTHER" id="PTHR34135">
    <property type="entry name" value="LYSOZYME"/>
    <property type="match status" value="1"/>
</dbReference>
<dbReference type="Gene3D" id="3.20.20.80">
    <property type="entry name" value="Glycosidases"/>
    <property type="match status" value="1"/>
</dbReference>
<dbReference type="PANTHER" id="PTHR34135:SF2">
    <property type="entry name" value="LYSOZYME"/>
    <property type="match status" value="1"/>
</dbReference>
<dbReference type="InterPro" id="IPR017853">
    <property type="entry name" value="GH"/>
</dbReference>
<dbReference type="InterPro" id="IPR018077">
    <property type="entry name" value="Glyco_hydro_fam25_subgr"/>
</dbReference>
<dbReference type="SUPFAM" id="SSF51445">
    <property type="entry name" value="(Trans)glycosidases"/>
    <property type="match status" value="1"/>
</dbReference>
<dbReference type="CDD" id="cd00599">
    <property type="entry name" value="GH25_muramidase"/>
    <property type="match status" value="1"/>
</dbReference>
<organism evidence="6 7">
    <name type="scientific">Streptomyces rapamycinicus (strain ATCC 29253 / DSM 41530 / NRRL 5491 / AYB-994)</name>
    <name type="common">Streptomyces hygroscopicus (strain ATCC 29253)</name>
    <dbReference type="NCBI Taxonomy" id="1343740"/>
    <lineage>
        <taxon>Bacteria</taxon>
        <taxon>Bacillati</taxon>
        <taxon>Actinomycetota</taxon>
        <taxon>Actinomycetes</taxon>
        <taxon>Kitasatosporales</taxon>
        <taxon>Streptomycetaceae</taxon>
        <taxon>Streptomyces</taxon>
        <taxon>Streptomyces violaceusniger group</taxon>
    </lineage>
</organism>
<name>A0A0A0NQQ0_STRRN</name>
<protein>
    <recommendedName>
        <fullName evidence="5">LysM domain-containing protein</fullName>
    </recommendedName>
</protein>
<dbReference type="InterPro" id="IPR036779">
    <property type="entry name" value="LysM_dom_sf"/>
</dbReference>
<dbReference type="InterPro" id="IPR002053">
    <property type="entry name" value="Glyco_hydro_25"/>
</dbReference>
<dbReference type="STRING" id="1343740.M271_26705"/>
<dbReference type="PROSITE" id="PS51782">
    <property type="entry name" value="LYSM"/>
    <property type="match status" value="1"/>
</dbReference>
<dbReference type="HOGENOM" id="CLU_044973_1_1_11"/>
<dbReference type="Pfam" id="PF01183">
    <property type="entry name" value="Glyco_hydro_25"/>
    <property type="match status" value="1"/>
</dbReference>
<feature type="domain" description="LysM" evidence="5">
    <location>
        <begin position="200"/>
        <end position="244"/>
    </location>
</feature>
<evidence type="ECO:0000313" key="7">
    <source>
        <dbReference type="Proteomes" id="UP000281594"/>
    </source>
</evidence>
<keyword evidence="3" id="KW-0326">Glycosidase</keyword>